<evidence type="ECO:0000313" key="4">
    <source>
        <dbReference type="Proteomes" id="UP000091926"/>
    </source>
</evidence>
<dbReference type="Gene3D" id="2.30.110.50">
    <property type="match status" value="1"/>
</dbReference>
<keyword evidence="4" id="KW-1185">Reference proteome</keyword>
<proteinExistence type="inferred from homology"/>
<dbReference type="InterPro" id="IPR006531">
    <property type="entry name" value="Gp5/Vgr_OB"/>
</dbReference>
<dbReference type="InterPro" id="IPR006533">
    <property type="entry name" value="T6SS_Vgr_RhsGE"/>
</dbReference>
<dbReference type="NCBIfam" id="TIGR01646">
    <property type="entry name" value="vgr_GE"/>
    <property type="match status" value="1"/>
</dbReference>
<dbReference type="RefSeq" id="WP_066654620.1">
    <property type="nucleotide sequence ID" value="NZ_CBCSCL010000045.1"/>
</dbReference>
<dbReference type="EMBL" id="CP016172">
    <property type="protein sequence ID" value="ANN76543.1"/>
    <property type="molecule type" value="Genomic_DNA"/>
</dbReference>
<dbReference type="Gene3D" id="3.55.50.10">
    <property type="entry name" value="Baseplate protein-like domains"/>
    <property type="match status" value="1"/>
</dbReference>
<dbReference type="NCBIfam" id="TIGR03361">
    <property type="entry name" value="VI_Rhs_Vgr"/>
    <property type="match status" value="1"/>
</dbReference>
<accession>A0A193GA84</accession>
<dbReference type="InterPro" id="IPR037026">
    <property type="entry name" value="Vgr_OB-fold_dom_sf"/>
</dbReference>
<dbReference type="STRING" id="463014.BAU07_04910"/>
<dbReference type="Pfam" id="PF04717">
    <property type="entry name" value="Phage_base_V"/>
    <property type="match status" value="1"/>
</dbReference>
<evidence type="ECO:0000313" key="3">
    <source>
        <dbReference type="EMBL" id="ANN76543.1"/>
    </source>
</evidence>
<dbReference type="Gene3D" id="4.10.220.110">
    <property type="match status" value="1"/>
</dbReference>
<feature type="domain" description="Gp5/Type VI secretion system Vgr protein OB-fold" evidence="2">
    <location>
        <begin position="444"/>
        <end position="501"/>
    </location>
</feature>
<dbReference type="InterPro" id="IPR017847">
    <property type="entry name" value="T6SS_RhsGE_Vgr_subset"/>
</dbReference>
<gene>
    <name evidence="3" type="ORF">BAU07_04910</name>
</gene>
<dbReference type="SUPFAM" id="SSF69255">
    <property type="entry name" value="gp5 N-terminal domain-like"/>
    <property type="match status" value="1"/>
</dbReference>
<comment type="similarity">
    <text evidence="1">Belongs to the VgrG protein family.</text>
</comment>
<organism evidence="3 4">
    <name type="scientific">Bordetella flabilis</name>
    <dbReference type="NCBI Taxonomy" id="463014"/>
    <lineage>
        <taxon>Bacteria</taxon>
        <taxon>Pseudomonadati</taxon>
        <taxon>Pseudomonadota</taxon>
        <taxon>Betaproteobacteria</taxon>
        <taxon>Burkholderiales</taxon>
        <taxon>Alcaligenaceae</taxon>
        <taxon>Bordetella</taxon>
    </lineage>
</organism>
<dbReference type="OrthoDB" id="8590234at2"/>
<protein>
    <recommendedName>
        <fullName evidence="2">Gp5/Type VI secretion system Vgr protein OB-fold domain-containing protein</fullName>
    </recommendedName>
</protein>
<dbReference type="Proteomes" id="UP000091926">
    <property type="component" value="Chromosome"/>
</dbReference>
<name>A0A193GA84_9BORD</name>
<evidence type="ECO:0000256" key="1">
    <source>
        <dbReference type="ARBA" id="ARBA00005558"/>
    </source>
</evidence>
<sequence>MADTYMTTIYDYTFSCAALDALLPPSLGPASPVIVTRWQGTEGVSRLYRYTITIAVTQGDLALEKLLNQPATLAAWAPDGARRQWHGIVTQGAEQGRDDTHHYYQLVLEPRMARLRNLRWSDIYLKRDLADLIKQLLGHAGLTEPYSSDNAPYDYRIAATQLSQTQTDFTCQFEETCLDFLMRKLEHYGVYFWFEQGASQESVVFANGVEQQPTQADTAVYYPKGTIDPDAGQIAIMQLNRSVGLPASLVMLHDTPEHPNTTLTLSAQANVPTPGDMPALGEFHSAADHFEQLDGSASVSGSALATWRAQEIACASQRVQGQARTPGLRAGRFLDVSEYLRGVSPRQYYVIEVTHEGTQAVETAPQTDLDSYRATFVALPRWLDGDSNSAPLQFRAARTTPIPRISQLINGFVDIGTPGSPKRFAQPDANGCYKVRFLFARQRYDGEQNSAFLRLATPYAGGTSSAGLSDAGMHFPLREGTEVLIAFLNGNPDRPVIVSALPNTEAPSVVNAENSAQHVLGTPGGNTMVLADAQPGGDGAPAIRLYSPTENTSLNLGKSDESGVDDGFHIKTDLHGELYAGSSMLIEVPGHYRVAAGTDSNESQANFLGSEVEGLPSGVTIGQSGGIVIENFLGVKIESVEAVCVEHFFGAKAEMSEAAVFESTLGFKLGIECVGAKEINLLEKNIVRDAASYSNALTSWVVGKWNGIAAEKTEEVGEMTVTVLENYDLLTPSAFLGGPTACMRLGPAGVSVIGESLYMEAVTTANMISTASTTITVSDTFLNMTPATAMLESDAISLNATGDVDILAVGDIIVSAPLITLG</sequence>
<dbReference type="AlphaFoldDB" id="A0A193GA84"/>
<evidence type="ECO:0000259" key="2">
    <source>
        <dbReference type="Pfam" id="PF04717"/>
    </source>
</evidence>
<dbReference type="Pfam" id="PF05954">
    <property type="entry name" value="Phage_GPD"/>
    <property type="match status" value="1"/>
</dbReference>
<reference evidence="3 4" key="1">
    <citation type="submission" date="2016-06" db="EMBL/GenBank/DDBJ databases">
        <title>Complete genome sequences of Bordetella bronchialis and Bordetella flabilis.</title>
        <authorList>
            <person name="LiPuma J.J."/>
            <person name="Spilker T."/>
        </authorList>
    </citation>
    <scope>NUCLEOTIDE SEQUENCE [LARGE SCALE GENOMIC DNA]</scope>
    <source>
        <strain evidence="3 4">AU10664</strain>
    </source>
</reference>
<dbReference type="SUPFAM" id="SSF69279">
    <property type="entry name" value="Phage tail proteins"/>
    <property type="match status" value="2"/>
</dbReference>
<dbReference type="Gene3D" id="2.40.50.230">
    <property type="entry name" value="Gp5 N-terminal domain"/>
    <property type="match status" value="1"/>
</dbReference>
<dbReference type="KEGG" id="bfz:BAU07_04910"/>